<keyword evidence="2" id="KW-0378">Hydrolase</keyword>
<dbReference type="Pfam" id="PF08386">
    <property type="entry name" value="Abhydrolase_4"/>
    <property type="match status" value="1"/>
</dbReference>
<organism evidence="2 3">
    <name type="scientific">Gilvimarinus gilvus</name>
    <dbReference type="NCBI Taxonomy" id="3058038"/>
    <lineage>
        <taxon>Bacteria</taxon>
        <taxon>Pseudomonadati</taxon>
        <taxon>Pseudomonadota</taxon>
        <taxon>Gammaproteobacteria</taxon>
        <taxon>Cellvibrionales</taxon>
        <taxon>Cellvibrionaceae</taxon>
        <taxon>Gilvimarinus</taxon>
    </lineage>
</organism>
<dbReference type="InterPro" id="IPR029058">
    <property type="entry name" value="AB_hydrolase_fold"/>
</dbReference>
<evidence type="ECO:0000313" key="2">
    <source>
        <dbReference type="EMBL" id="MDX6849048.1"/>
    </source>
</evidence>
<feature type="domain" description="Peptidase S33 tripeptidyl aminopeptidase-like C-terminal" evidence="1">
    <location>
        <begin position="400"/>
        <end position="479"/>
    </location>
</feature>
<reference evidence="2 3" key="1">
    <citation type="submission" date="2023-11" db="EMBL/GenBank/DDBJ databases">
        <title>Gilvimarinus fulvus sp. nov., isolated from the surface of Kelp.</title>
        <authorList>
            <person name="Sun Y.Y."/>
            <person name="Gong Y."/>
            <person name="Du Z.J."/>
        </authorList>
    </citation>
    <scope>NUCLEOTIDE SEQUENCE [LARGE SCALE GENOMIC DNA]</scope>
    <source>
        <strain evidence="2 3">SDUM040013</strain>
    </source>
</reference>
<accession>A0ABU4RZK1</accession>
<keyword evidence="3" id="KW-1185">Reference proteome</keyword>
<sequence>MAVLLMLAKRRAGFVAVLLTLVLVTVGCADKKADGSSGSIAEDYQILQHDCDPAMSKQVQCATLVLPNNVDRLPVRVVQYLGNDKSREPLVYLQGGPGYRLDFSVSGMQHWLGFAEQAGLKRDLILLNRRGSGDICLGYQRARRKLLAATPYRQHRIDNPDQALLRCINQSDTLNINAYGTRQNAADIRALVQTMGVEHWHVLGVSYGSRLAIELVGSQGLESMVLDSAYPPGFGGVLSAPELLGGSIQQLAQACRTEAGCLDVWRNHFNGLPLNDKNFVELLRASLRQLQHRPLDLVVTLDGWPETVWLTPERFLNSAFAAAYNRHRWPLLIDAIAAVPNRHRKPLERFTQLSLAQSGHISGSAYAAVDCRDNPLGKDEDYQRGFESYPWLQPFMATGWRGQICQHWRDSIEPLDWPEQVPKRVAVVGGQFDAITPLRWAKAVQRQWPEVALSVFTGTGHSVLSNRPCALAQLEGFISRSKNAIVPCDN</sequence>
<dbReference type="SUPFAM" id="SSF53474">
    <property type="entry name" value="alpha/beta-Hydrolases"/>
    <property type="match status" value="1"/>
</dbReference>
<dbReference type="InterPro" id="IPR013595">
    <property type="entry name" value="Pept_S33_TAP-like_C"/>
</dbReference>
<evidence type="ECO:0000313" key="3">
    <source>
        <dbReference type="Proteomes" id="UP001273505"/>
    </source>
</evidence>
<dbReference type="Gene3D" id="3.40.50.1820">
    <property type="entry name" value="alpha/beta hydrolase"/>
    <property type="match status" value="1"/>
</dbReference>
<proteinExistence type="predicted"/>
<evidence type="ECO:0000259" key="1">
    <source>
        <dbReference type="Pfam" id="PF08386"/>
    </source>
</evidence>
<dbReference type="Proteomes" id="UP001273505">
    <property type="component" value="Unassembled WGS sequence"/>
</dbReference>
<dbReference type="RefSeq" id="WP_302722662.1">
    <property type="nucleotide sequence ID" value="NZ_JAULRU010000569.1"/>
</dbReference>
<dbReference type="GO" id="GO:0016787">
    <property type="term" value="F:hydrolase activity"/>
    <property type="evidence" value="ECO:0007669"/>
    <property type="project" value="UniProtKB-KW"/>
</dbReference>
<comment type="caution">
    <text evidence="2">The sequence shown here is derived from an EMBL/GenBank/DDBJ whole genome shotgun (WGS) entry which is preliminary data.</text>
</comment>
<name>A0ABU4RZK1_9GAMM</name>
<protein>
    <submittedName>
        <fullName evidence="2">Alpha/beta hydrolase</fullName>
    </submittedName>
</protein>
<gene>
    <name evidence="2" type="ORF">SCD92_06730</name>
</gene>
<dbReference type="EMBL" id="JAXAFO010000009">
    <property type="protein sequence ID" value="MDX6849048.1"/>
    <property type="molecule type" value="Genomic_DNA"/>
</dbReference>